<proteinExistence type="predicted"/>
<sequence length="443" mass="46230">MSLGWRVDVSATDRYGSIQMMASLRGIDVGDAIAAEEAAFNESQSLEAYTALVNQEASATSTTSAEPRRPEQTQQEPAGIQIGAYEDCRLAAEGLTSEVYRSASPLSSSSTSLSSPSTSSRALKVIVSSPPPHDPVREARVLRSLSGSDRVVKLVETLRDGAGRLVLVFPFYEAGTLEDLLVARRKGGWKKGSSGGSGFLTGEEARVVFADVAAALADVHARGIIHRDVKPSAILLEPGTRGAVLSDFGTAWDPASASSGAGTGSGGGSGGAGGGETADGKFLDIGSGPYRAPEVLLANAAYDCAVDVWALGVVISAALRGKGTSNSDDQSKGEGETATTTTMTADGNAMFSCPPVHEDGNQLGLLLSIVSTLGTPTPRTWPEAAGFRCSPFDMFRSFAGRDWGEMFAGVDEGWSGLVRGMVRYSGRFTAEEVLERINSFPQQ</sequence>
<reference evidence="1" key="1">
    <citation type="submission" date="2022-10" db="EMBL/GenBank/DDBJ databases">
        <title>Complete Genome of Trichothecium roseum strain YXFP-22015, a Plant Pathogen Isolated from Citrus.</title>
        <authorList>
            <person name="Wang Y."/>
            <person name="Zhu L."/>
        </authorList>
    </citation>
    <scope>NUCLEOTIDE SEQUENCE</scope>
    <source>
        <strain evidence="1">YXFP-22015</strain>
    </source>
</reference>
<comment type="caution">
    <text evidence="1">The sequence shown here is derived from an EMBL/GenBank/DDBJ whole genome shotgun (WGS) entry which is preliminary data.</text>
</comment>
<protein>
    <submittedName>
        <fullName evidence="1">Uncharacterized protein</fullName>
    </submittedName>
</protein>
<keyword evidence="2" id="KW-1185">Reference proteome</keyword>
<evidence type="ECO:0000313" key="2">
    <source>
        <dbReference type="Proteomes" id="UP001163324"/>
    </source>
</evidence>
<name>A0ACC0UUR3_9HYPO</name>
<evidence type="ECO:0000313" key="1">
    <source>
        <dbReference type="EMBL" id="KAI9897860.1"/>
    </source>
</evidence>
<organism evidence="1 2">
    <name type="scientific">Trichothecium roseum</name>
    <dbReference type="NCBI Taxonomy" id="47278"/>
    <lineage>
        <taxon>Eukaryota</taxon>
        <taxon>Fungi</taxon>
        <taxon>Dikarya</taxon>
        <taxon>Ascomycota</taxon>
        <taxon>Pezizomycotina</taxon>
        <taxon>Sordariomycetes</taxon>
        <taxon>Hypocreomycetidae</taxon>
        <taxon>Hypocreales</taxon>
        <taxon>Hypocreales incertae sedis</taxon>
        <taxon>Trichothecium</taxon>
    </lineage>
</organism>
<dbReference type="Proteomes" id="UP001163324">
    <property type="component" value="Chromosome 7"/>
</dbReference>
<dbReference type="EMBL" id="CM047946">
    <property type="protein sequence ID" value="KAI9897860.1"/>
    <property type="molecule type" value="Genomic_DNA"/>
</dbReference>
<gene>
    <name evidence="1" type="ORF">N3K66_007716</name>
</gene>
<accession>A0ACC0UUR3</accession>